<reference evidence="3" key="3">
    <citation type="submission" date="2013-11" db="EMBL/GenBank/DDBJ databases">
        <title>The Genome Sequence of Phytophthora parasitica IAC_01/95.</title>
        <authorList>
            <consortium name="The Broad Institute Genomics Platform"/>
            <person name="Russ C."/>
            <person name="Tyler B."/>
            <person name="Panabieres F."/>
            <person name="Shan W."/>
            <person name="Tripathy S."/>
            <person name="Grunwald N."/>
            <person name="Machado M."/>
            <person name="Johnson C.S."/>
            <person name="Arredondo F."/>
            <person name="Hong C."/>
            <person name="Coffey M."/>
            <person name="Young S.K."/>
            <person name="Zeng Q."/>
            <person name="Gargeya S."/>
            <person name="Fitzgerald M."/>
            <person name="Abouelleil A."/>
            <person name="Alvarado L."/>
            <person name="Chapman S.B."/>
            <person name="Gainer-Dewar J."/>
            <person name="Goldberg J."/>
            <person name="Griggs A."/>
            <person name="Gujja S."/>
            <person name="Hansen M."/>
            <person name="Howarth C."/>
            <person name="Imamovic A."/>
            <person name="Ireland A."/>
            <person name="Larimer J."/>
            <person name="McCowan C."/>
            <person name="Murphy C."/>
            <person name="Pearson M."/>
            <person name="Poon T.W."/>
            <person name="Priest M."/>
            <person name="Roberts A."/>
            <person name="Saif S."/>
            <person name="Shea T."/>
            <person name="Sykes S."/>
            <person name="Wortman J."/>
            <person name="Nusbaum C."/>
            <person name="Birren B."/>
        </authorList>
    </citation>
    <scope>NUCLEOTIDE SEQUENCE [LARGE SCALE GENOMIC DNA]</scope>
    <source>
        <strain evidence="3">IAC_01/95</strain>
    </source>
</reference>
<dbReference type="AlphaFoldDB" id="W2FR73"/>
<dbReference type="Proteomes" id="UP000054532">
    <property type="component" value="Unassembled WGS sequence"/>
</dbReference>
<name>W2FR73_PHYNI</name>
<reference evidence="1" key="2">
    <citation type="submission" date="2013-11" db="EMBL/GenBank/DDBJ databases">
        <title>The Genome Sequence of Phytophthora parasitica CJ02B3.</title>
        <authorList>
            <consortium name="The Broad Institute Genomics Platform"/>
            <person name="Russ C."/>
            <person name="Tyler B."/>
            <person name="Panabieres F."/>
            <person name="Shan W."/>
            <person name="Tripathy S."/>
            <person name="Grunwald N."/>
            <person name="Machado M."/>
            <person name="Johnson C.S."/>
            <person name="Arredondo F."/>
            <person name="Hong C."/>
            <person name="Coffey M."/>
            <person name="Young S.K."/>
            <person name="Zeng Q."/>
            <person name="Gargeya S."/>
            <person name="Fitzgerald M."/>
            <person name="Abouelleil A."/>
            <person name="Alvarado L."/>
            <person name="Chapman S.B."/>
            <person name="Gainer-Dewar J."/>
            <person name="Goldberg J."/>
            <person name="Griggs A."/>
            <person name="Gujja S."/>
            <person name="Hansen M."/>
            <person name="Howarth C."/>
            <person name="Imamovic A."/>
            <person name="Ireland A."/>
            <person name="Larimer J."/>
            <person name="McCowan C."/>
            <person name="Murphy C."/>
            <person name="Pearson M."/>
            <person name="Poon T.W."/>
            <person name="Priest M."/>
            <person name="Roberts A."/>
            <person name="Saif S."/>
            <person name="Shea T."/>
            <person name="Sykes S."/>
            <person name="Wortman J."/>
            <person name="Nusbaum C."/>
            <person name="Birren B."/>
        </authorList>
    </citation>
    <scope>NUCLEOTIDE SEQUENCE [LARGE SCALE GENOMIC DNA]</scope>
    <source>
        <strain evidence="1">CJ02B3</strain>
    </source>
</reference>
<dbReference type="EMBL" id="KI689382">
    <property type="protein sequence ID" value="ETK73174.1"/>
    <property type="molecule type" value="Genomic_DNA"/>
</dbReference>
<accession>W2FR73</accession>
<gene>
    <name evidence="3" type="ORF">L914_19644</name>
    <name evidence="1" type="ORF">L915_19863</name>
    <name evidence="2" type="ORF">L917_19602</name>
</gene>
<evidence type="ECO:0000313" key="2">
    <source>
        <dbReference type="EMBL" id="ETL79843.1"/>
    </source>
</evidence>
<dbReference type="EMBL" id="KI696139">
    <property type="protein sequence ID" value="ETM33083.1"/>
    <property type="molecule type" value="Genomic_DNA"/>
</dbReference>
<protein>
    <submittedName>
        <fullName evidence="1">Uncharacterized protein</fullName>
    </submittedName>
</protein>
<evidence type="ECO:0000313" key="1">
    <source>
        <dbReference type="EMBL" id="ETK73174.1"/>
    </source>
</evidence>
<dbReference type="EMBL" id="KI682914">
    <property type="protein sequence ID" value="ETL79843.1"/>
    <property type="molecule type" value="Genomic_DNA"/>
</dbReference>
<organism evidence="1">
    <name type="scientific">Phytophthora nicotianae</name>
    <name type="common">Potato buckeye rot agent</name>
    <name type="synonym">Phytophthora parasitica</name>
    <dbReference type="NCBI Taxonomy" id="4792"/>
    <lineage>
        <taxon>Eukaryota</taxon>
        <taxon>Sar</taxon>
        <taxon>Stramenopiles</taxon>
        <taxon>Oomycota</taxon>
        <taxon>Peronosporomycetes</taxon>
        <taxon>Peronosporales</taxon>
        <taxon>Peronosporaceae</taxon>
        <taxon>Phytophthora</taxon>
    </lineage>
</organism>
<reference evidence="2" key="1">
    <citation type="submission" date="2013-11" db="EMBL/GenBank/DDBJ databases">
        <title>The Genome Sequence of Phytophthora parasitica CHvinca01.</title>
        <authorList>
            <consortium name="The Broad Institute Genomics Platform"/>
            <person name="Russ C."/>
            <person name="Tyler B."/>
            <person name="Panabieres F."/>
            <person name="Shan W."/>
            <person name="Tripathy S."/>
            <person name="Grunwald N."/>
            <person name="Machado M."/>
            <person name="Johnson C.S."/>
            <person name="Arredondo F."/>
            <person name="Hong C."/>
            <person name="Coffey M."/>
            <person name="Young S.K."/>
            <person name="Zeng Q."/>
            <person name="Gargeya S."/>
            <person name="Fitzgerald M."/>
            <person name="Abouelleil A."/>
            <person name="Alvarado L."/>
            <person name="Chapman S.B."/>
            <person name="Gainer-Dewar J."/>
            <person name="Goldberg J."/>
            <person name="Griggs A."/>
            <person name="Gujja S."/>
            <person name="Hansen M."/>
            <person name="Howarth C."/>
            <person name="Imamovic A."/>
            <person name="Ireland A."/>
            <person name="Larimer J."/>
            <person name="McCowan C."/>
            <person name="Murphy C."/>
            <person name="Pearson M."/>
            <person name="Poon T.W."/>
            <person name="Priest M."/>
            <person name="Roberts A."/>
            <person name="Saif S."/>
            <person name="Shea T."/>
            <person name="Sykes S."/>
            <person name="Wortman J."/>
            <person name="Nusbaum C."/>
            <person name="Birren B."/>
        </authorList>
    </citation>
    <scope>NUCLEOTIDE SEQUENCE [LARGE SCALE GENOMIC DNA]</scope>
    <source>
        <strain evidence="2">CHvinca01</strain>
    </source>
</reference>
<dbReference type="VEuPathDB" id="FungiDB:PPTG_05755"/>
<dbReference type="Proteomes" id="UP000054423">
    <property type="component" value="Unassembled WGS sequence"/>
</dbReference>
<evidence type="ECO:0000313" key="3">
    <source>
        <dbReference type="EMBL" id="ETM33083.1"/>
    </source>
</evidence>
<sequence length="142" mass="15894">MARTILDEIRNIVSMATDAVDEEIKTKHLLYSIFKPVAAAAHLTVIVSSTHCLKSNRDILDITGNADFVLQLGDKYVCVMLAKKDINLNGEGSSEDDFESGDGDIVKREVENELAQTVMVMEIISTYATRRYHFKIPRVALY</sequence>
<dbReference type="Proteomes" id="UP000053236">
    <property type="component" value="Unassembled WGS sequence"/>
</dbReference>
<proteinExistence type="predicted"/>